<dbReference type="SUPFAM" id="SSF55469">
    <property type="entry name" value="FMN-dependent nitroreductase-like"/>
    <property type="match status" value="2"/>
</dbReference>
<dbReference type="Proteomes" id="UP000272908">
    <property type="component" value="Unassembled WGS sequence"/>
</dbReference>
<evidence type="ECO:0000313" key="2">
    <source>
        <dbReference type="Proteomes" id="UP000272908"/>
    </source>
</evidence>
<keyword evidence="1" id="KW-0560">Oxidoreductase</keyword>
<dbReference type="AlphaFoldDB" id="A0A3B0M6T5"/>
<gene>
    <name evidence="1" type="primary">acg</name>
    <name evidence="1" type="ORF">ROE7235_01461</name>
</gene>
<organism evidence="1 2">
    <name type="scientific">Roseinatronobacter ekhonensis</name>
    <dbReference type="NCBI Taxonomy" id="254356"/>
    <lineage>
        <taxon>Bacteria</taxon>
        <taxon>Pseudomonadati</taxon>
        <taxon>Pseudomonadota</taxon>
        <taxon>Alphaproteobacteria</taxon>
        <taxon>Rhodobacterales</taxon>
        <taxon>Paracoccaceae</taxon>
        <taxon>Roseinatronobacter</taxon>
    </lineage>
</organism>
<sequence>MTLSRRKMIMMIGGGAILAAGGAAGYAITRRPQTAHAPWENPGDYSDPRMAALSWALLAPNPHNRQPWLVDLSQNDTVTLFADPNRRLPHTDPYDRQITIGLGCFLELLRMAAAEAGYRTTQTLFPQDSDPEQIDARPVAQITFTADTTAQRDPLFAYVHDRRSNKEPFDTTRTVDANAIRQLGRATRLQTGFGGTIDMDDIAELRKLTHEALRREIETPRTHQESVDLFRIGHAEVDANPDGIDFTGPMFEALRLTGQFNREVAADTSHFAYRSGVDAVLANTDTAMGHVWLVTADNSRESQIAVGADWLRVNLAAAGLGLGFQPLSQALQEYPEVEEYYRAIHARLAPQGSTVQMLARIGYGVQVGKSPRWPLENRIMHV</sequence>
<name>A0A3B0M6T5_9RHOB</name>
<dbReference type="GO" id="GO:0016491">
    <property type="term" value="F:oxidoreductase activity"/>
    <property type="evidence" value="ECO:0007669"/>
    <property type="project" value="UniProtKB-KW"/>
</dbReference>
<proteinExistence type="predicted"/>
<dbReference type="EC" id="1.-.-.-" evidence="1"/>
<accession>A0A3B0M6T5</accession>
<keyword evidence="2" id="KW-1185">Reference proteome</keyword>
<dbReference type="InterPro" id="IPR000415">
    <property type="entry name" value="Nitroreductase-like"/>
</dbReference>
<dbReference type="InterPro" id="IPR006311">
    <property type="entry name" value="TAT_signal"/>
</dbReference>
<reference evidence="2" key="1">
    <citation type="submission" date="2018-08" db="EMBL/GenBank/DDBJ databases">
        <authorList>
            <person name="Rodrigo-Torres L."/>
            <person name="Arahal R. D."/>
            <person name="Lucena T."/>
        </authorList>
    </citation>
    <scope>NUCLEOTIDE SEQUENCE [LARGE SCALE GENOMIC DNA]</scope>
    <source>
        <strain evidence="2">CECT 7235</strain>
    </source>
</reference>
<dbReference type="RefSeq" id="WP_245963899.1">
    <property type="nucleotide sequence ID" value="NZ_UIHC01000010.1"/>
</dbReference>
<dbReference type="PROSITE" id="PS51318">
    <property type="entry name" value="TAT"/>
    <property type="match status" value="1"/>
</dbReference>
<dbReference type="EMBL" id="UIHC01000010">
    <property type="protein sequence ID" value="SUZ31711.1"/>
    <property type="molecule type" value="Genomic_DNA"/>
</dbReference>
<dbReference type="Gene3D" id="3.40.109.10">
    <property type="entry name" value="NADH Oxidase"/>
    <property type="match status" value="1"/>
</dbReference>
<dbReference type="NCBIfam" id="NF047509">
    <property type="entry name" value="Rv3131_FMN_oxido"/>
    <property type="match status" value="1"/>
</dbReference>
<evidence type="ECO:0000313" key="1">
    <source>
        <dbReference type="EMBL" id="SUZ31711.1"/>
    </source>
</evidence>
<protein>
    <submittedName>
        <fullName evidence="1">NAD(P)H nitroreductase acg</fullName>
        <ecNumber evidence="1">1.-.-.-</ecNumber>
    </submittedName>
</protein>